<reference evidence="5" key="2">
    <citation type="submission" date="2020-09" db="EMBL/GenBank/DDBJ databases">
        <authorList>
            <person name="Sun Q."/>
            <person name="Kim S."/>
        </authorList>
    </citation>
    <scope>NUCLEOTIDE SEQUENCE</scope>
    <source>
        <strain evidence="5">KCTC 42249</strain>
    </source>
</reference>
<dbReference type="PRINTS" id="PR00502">
    <property type="entry name" value="NUDIXFAMILY"/>
</dbReference>
<dbReference type="InterPro" id="IPR020084">
    <property type="entry name" value="NUDIX_hydrolase_CS"/>
</dbReference>
<dbReference type="InterPro" id="IPR020476">
    <property type="entry name" value="Nudix_hydrolase"/>
</dbReference>
<dbReference type="InterPro" id="IPR015797">
    <property type="entry name" value="NUDIX_hydrolase-like_dom_sf"/>
</dbReference>
<evidence type="ECO:0000256" key="2">
    <source>
        <dbReference type="ARBA" id="ARBA00022801"/>
    </source>
</evidence>
<proteinExistence type="inferred from homology"/>
<name>A0A8J3GJH5_9HYPH</name>
<dbReference type="RefSeq" id="WP_189501411.1">
    <property type="nucleotide sequence ID" value="NZ_BMZQ01000001.1"/>
</dbReference>
<feature type="domain" description="Nudix hydrolase" evidence="4">
    <location>
        <begin position="4"/>
        <end position="130"/>
    </location>
</feature>
<protein>
    <submittedName>
        <fullName evidence="5">DNA mismatch repair protein MutT</fullName>
    </submittedName>
</protein>
<comment type="cofactor">
    <cofactor evidence="1">
        <name>Mg(2+)</name>
        <dbReference type="ChEBI" id="CHEBI:18420"/>
    </cofactor>
</comment>
<evidence type="ECO:0000313" key="5">
    <source>
        <dbReference type="EMBL" id="GHD06854.1"/>
    </source>
</evidence>
<dbReference type="Proteomes" id="UP000630142">
    <property type="component" value="Unassembled WGS sequence"/>
</dbReference>
<dbReference type="PROSITE" id="PS00893">
    <property type="entry name" value="NUDIX_BOX"/>
    <property type="match status" value="1"/>
</dbReference>
<accession>A0A8J3GJH5</accession>
<reference evidence="5" key="1">
    <citation type="journal article" date="2014" name="Int. J. Syst. Evol. Microbiol.">
        <title>Complete genome sequence of Corynebacterium casei LMG S-19264T (=DSM 44701T), isolated from a smear-ripened cheese.</title>
        <authorList>
            <consortium name="US DOE Joint Genome Institute (JGI-PGF)"/>
            <person name="Walter F."/>
            <person name="Albersmeier A."/>
            <person name="Kalinowski J."/>
            <person name="Ruckert C."/>
        </authorList>
    </citation>
    <scope>NUCLEOTIDE SEQUENCE</scope>
    <source>
        <strain evidence="5">KCTC 42249</strain>
    </source>
</reference>
<dbReference type="SUPFAM" id="SSF55811">
    <property type="entry name" value="Nudix"/>
    <property type="match status" value="1"/>
</dbReference>
<dbReference type="InterPro" id="IPR000086">
    <property type="entry name" value="NUDIX_hydrolase_dom"/>
</dbReference>
<dbReference type="AlphaFoldDB" id="A0A8J3GJH5"/>
<dbReference type="EMBL" id="BMZQ01000001">
    <property type="protein sequence ID" value="GHD06854.1"/>
    <property type="molecule type" value="Genomic_DNA"/>
</dbReference>
<keyword evidence="6" id="KW-1185">Reference proteome</keyword>
<keyword evidence="2 3" id="KW-0378">Hydrolase</keyword>
<comment type="caution">
    <text evidence="5">The sequence shown here is derived from an EMBL/GenBank/DDBJ whole genome shotgun (WGS) entry which is preliminary data.</text>
</comment>
<organism evidence="5 6">
    <name type="scientific">Tianweitania populi</name>
    <dbReference type="NCBI Taxonomy" id="1607949"/>
    <lineage>
        <taxon>Bacteria</taxon>
        <taxon>Pseudomonadati</taxon>
        <taxon>Pseudomonadota</taxon>
        <taxon>Alphaproteobacteria</taxon>
        <taxon>Hyphomicrobiales</taxon>
        <taxon>Phyllobacteriaceae</taxon>
        <taxon>Tianweitania</taxon>
    </lineage>
</organism>
<sequence length="145" mass="15518">MANAPIPAVSVALRDKDRFLLVKRGRAPSKDYWAFPGGRVESGETLDEAVQRELAEETGLVAADYRMIRMITLSGEWGSFDLHIFSAIACGNTNAVAADDAADAGWFSLSDMAVMQVTPSTIEIAEEILEAAPSSDHVESAGSDQ</sequence>
<dbReference type="Pfam" id="PF00293">
    <property type="entry name" value="NUDIX"/>
    <property type="match status" value="1"/>
</dbReference>
<gene>
    <name evidence="5" type="ORF">GCM10016234_04620</name>
</gene>
<dbReference type="GO" id="GO:0016787">
    <property type="term" value="F:hydrolase activity"/>
    <property type="evidence" value="ECO:0007669"/>
    <property type="project" value="UniProtKB-KW"/>
</dbReference>
<dbReference type="Gene3D" id="3.90.79.10">
    <property type="entry name" value="Nucleoside Triphosphate Pyrophosphohydrolase"/>
    <property type="match status" value="1"/>
</dbReference>
<evidence type="ECO:0000259" key="4">
    <source>
        <dbReference type="PROSITE" id="PS51462"/>
    </source>
</evidence>
<dbReference type="PANTHER" id="PTHR43736:SF2">
    <property type="entry name" value="MUTT_NUDIX FAMILY PROTEIN"/>
    <property type="match status" value="1"/>
</dbReference>
<comment type="similarity">
    <text evidence="3">Belongs to the Nudix hydrolase family.</text>
</comment>
<evidence type="ECO:0000256" key="1">
    <source>
        <dbReference type="ARBA" id="ARBA00001946"/>
    </source>
</evidence>
<evidence type="ECO:0000313" key="6">
    <source>
        <dbReference type="Proteomes" id="UP000630142"/>
    </source>
</evidence>
<evidence type="ECO:0000256" key="3">
    <source>
        <dbReference type="RuleBase" id="RU003476"/>
    </source>
</evidence>
<dbReference type="PROSITE" id="PS51462">
    <property type="entry name" value="NUDIX"/>
    <property type="match status" value="1"/>
</dbReference>
<dbReference type="PANTHER" id="PTHR43736">
    <property type="entry name" value="ADP-RIBOSE PYROPHOSPHATASE"/>
    <property type="match status" value="1"/>
</dbReference>